<dbReference type="GO" id="GO:0005829">
    <property type="term" value="C:cytosol"/>
    <property type="evidence" value="ECO:0007669"/>
    <property type="project" value="TreeGrafter"/>
</dbReference>
<dbReference type="InterPro" id="IPR012349">
    <property type="entry name" value="Split_barrel_FMN-bd"/>
</dbReference>
<dbReference type="GO" id="GO:0016627">
    <property type="term" value="F:oxidoreductase activity, acting on the CH-CH group of donors"/>
    <property type="evidence" value="ECO:0007669"/>
    <property type="project" value="TreeGrafter"/>
</dbReference>
<sequence length="147" mass="16738">MSFHVRSGPWTPSQIEAWFGETIVPLRLASAGKRGPLVQSLWFSYDDGELWCATQRDSVLAKRVRRDGNVGWEVSRDEPPYRGVRGTGTARIVDEIDQSTEVLRKLVDRYGQSGTQLASWLLGRIESEVVVRIDDLRITSWDYAPRM</sequence>
<accession>A0A6J7G982</accession>
<dbReference type="Gene3D" id="2.30.110.10">
    <property type="entry name" value="Electron Transport, Fmn-binding Protein, Chain A"/>
    <property type="match status" value="1"/>
</dbReference>
<dbReference type="AlphaFoldDB" id="A0A6J7G982"/>
<proteinExistence type="predicted"/>
<organism evidence="2">
    <name type="scientific">freshwater metagenome</name>
    <dbReference type="NCBI Taxonomy" id="449393"/>
    <lineage>
        <taxon>unclassified sequences</taxon>
        <taxon>metagenomes</taxon>
        <taxon>ecological metagenomes</taxon>
    </lineage>
</organism>
<evidence type="ECO:0000256" key="1">
    <source>
        <dbReference type="ARBA" id="ARBA00023002"/>
    </source>
</evidence>
<dbReference type="PANTHER" id="PTHR35176">
    <property type="entry name" value="HEME OXYGENASE HI_0854-RELATED"/>
    <property type="match status" value="1"/>
</dbReference>
<dbReference type="GO" id="GO:0070967">
    <property type="term" value="F:coenzyme F420 binding"/>
    <property type="evidence" value="ECO:0007669"/>
    <property type="project" value="TreeGrafter"/>
</dbReference>
<dbReference type="PANTHER" id="PTHR35176:SF6">
    <property type="entry name" value="HEME OXYGENASE HI_0854-RELATED"/>
    <property type="match status" value="1"/>
</dbReference>
<reference evidence="2" key="1">
    <citation type="submission" date="2020-05" db="EMBL/GenBank/DDBJ databases">
        <authorList>
            <person name="Chiriac C."/>
            <person name="Salcher M."/>
            <person name="Ghai R."/>
            <person name="Kavagutti S V."/>
        </authorList>
    </citation>
    <scope>NUCLEOTIDE SEQUENCE</scope>
</reference>
<evidence type="ECO:0000313" key="2">
    <source>
        <dbReference type="EMBL" id="CAB4900623.1"/>
    </source>
</evidence>
<dbReference type="SUPFAM" id="SSF50475">
    <property type="entry name" value="FMN-binding split barrel"/>
    <property type="match status" value="1"/>
</dbReference>
<protein>
    <submittedName>
        <fullName evidence="2">Unannotated protein</fullName>
    </submittedName>
</protein>
<keyword evidence="1" id="KW-0560">Oxidoreductase</keyword>
<dbReference type="InterPro" id="IPR052019">
    <property type="entry name" value="F420H2_bilvrd_red/Heme_oxyg"/>
</dbReference>
<dbReference type="EMBL" id="CAFBMR010000001">
    <property type="protein sequence ID" value="CAB4900623.1"/>
    <property type="molecule type" value="Genomic_DNA"/>
</dbReference>
<gene>
    <name evidence="2" type="ORF">UFOPK3610_00101</name>
</gene>
<name>A0A6J7G982_9ZZZZ</name>